<dbReference type="GeneID" id="27662265"/>
<feature type="domain" description="Importin N-terminal" evidence="6">
    <location>
        <begin position="404"/>
        <end position="478"/>
    </location>
</feature>
<evidence type="ECO:0000313" key="7">
    <source>
        <dbReference type="EMBL" id="KJR79830.1"/>
    </source>
</evidence>
<dbReference type="Pfam" id="PF25758">
    <property type="entry name" value="TPR_IPO11"/>
    <property type="match status" value="1"/>
</dbReference>
<evidence type="ECO:0000256" key="2">
    <source>
        <dbReference type="ARBA" id="ARBA00007991"/>
    </source>
</evidence>
<dbReference type="Gene3D" id="1.25.10.10">
    <property type="entry name" value="Leucine-rich Repeat Variant"/>
    <property type="match status" value="1"/>
</dbReference>
<dbReference type="VEuPathDB" id="FungiDB:SPSK_00003"/>
<dbReference type="OrthoDB" id="361693at2759"/>
<proteinExistence type="inferred from homology"/>
<comment type="caution">
    <text evidence="7">The sequence shown here is derived from an EMBL/GenBank/DDBJ whole genome shotgun (WGS) entry which is preliminary data.</text>
</comment>
<reference evidence="7 8" key="1">
    <citation type="journal article" date="2014" name="BMC Genomics">
        <title>Comparative genomics of the major fungal agents of human and animal Sporotrichosis: Sporothrix schenckii and Sporothrix brasiliensis.</title>
        <authorList>
            <person name="Teixeira M.M."/>
            <person name="de Almeida L.G."/>
            <person name="Kubitschek-Barreira P."/>
            <person name="Alves F.L."/>
            <person name="Kioshima E.S."/>
            <person name="Abadio A.K."/>
            <person name="Fernandes L."/>
            <person name="Derengowski L.S."/>
            <person name="Ferreira K.S."/>
            <person name="Souza R.C."/>
            <person name="Ruiz J.C."/>
            <person name="de Andrade N.C."/>
            <person name="Paes H.C."/>
            <person name="Nicola A.M."/>
            <person name="Albuquerque P."/>
            <person name="Gerber A.L."/>
            <person name="Martins V.P."/>
            <person name="Peconick L.D."/>
            <person name="Neto A.V."/>
            <person name="Chaucanez C.B."/>
            <person name="Silva P.A."/>
            <person name="Cunha O.L."/>
            <person name="de Oliveira F.F."/>
            <person name="dos Santos T.C."/>
            <person name="Barros A.L."/>
            <person name="Soares M.A."/>
            <person name="de Oliveira L.M."/>
            <person name="Marini M.M."/>
            <person name="Villalobos-Duno H."/>
            <person name="Cunha M.M."/>
            <person name="de Hoog S."/>
            <person name="da Silveira J.F."/>
            <person name="Henrissat B."/>
            <person name="Nino-Vega G.A."/>
            <person name="Cisalpino P.S."/>
            <person name="Mora-Montes H.M."/>
            <person name="Almeida S.R."/>
            <person name="Stajich J.E."/>
            <person name="Lopes-Bezerra L.M."/>
            <person name="Vasconcelos A.T."/>
            <person name="Felipe M.S."/>
        </authorList>
    </citation>
    <scope>NUCLEOTIDE SEQUENCE [LARGE SCALE GENOMIC DNA]</scope>
    <source>
        <strain evidence="7 8">1099-18</strain>
    </source>
</reference>
<evidence type="ECO:0000256" key="1">
    <source>
        <dbReference type="ARBA" id="ARBA00004123"/>
    </source>
</evidence>
<evidence type="ECO:0000259" key="6">
    <source>
        <dbReference type="PROSITE" id="PS50166"/>
    </source>
</evidence>
<protein>
    <submittedName>
        <fullName evidence="7">Importin</fullName>
    </submittedName>
</protein>
<comment type="subcellular location">
    <subcellularLocation>
        <location evidence="1">Nucleus</location>
    </subcellularLocation>
</comment>
<evidence type="ECO:0000256" key="3">
    <source>
        <dbReference type="ARBA" id="ARBA00022448"/>
    </source>
</evidence>
<dbReference type="InterPro" id="IPR001494">
    <property type="entry name" value="Importin-beta_N"/>
</dbReference>
<feature type="region of interest" description="Disordered" evidence="5">
    <location>
        <begin position="714"/>
        <end position="734"/>
    </location>
</feature>
<dbReference type="SMART" id="SM00913">
    <property type="entry name" value="IBN_N"/>
    <property type="match status" value="1"/>
</dbReference>
<gene>
    <name evidence="7" type="ORF">SPSK_00003</name>
</gene>
<dbReference type="PROSITE" id="PS50166">
    <property type="entry name" value="IMPORTIN_B_NT"/>
    <property type="match status" value="1"/>
</dbReference>
<dbReference type="InterPro" id="IPR016024">
    <property type="entry name" value="ARM-type_fold"/>
</dbReference>
<keyword evidence="3" id="KW-0813">Transport</keyword>
<feature type="region of interest" description="Disordered" evidence="5">
    <location>
        <begin position="134"/>
        <end position="158"/>
    </location>
</feature>
<evidence type="ECO:0000313" key="8">
    <source>
        <dbReference type="Proteomes" id="UP000033710"/>
    </source>
</evidence>
<dbReference type="RefSeq" id="XP_016582506.1">
    <property type="nucleotide sequence ID" value="XM_016726988.1"/>
</dbReference>
<name>A0A0F2LTH9_SPOSC</name>
<sequence length="1453" mass="159178">MSMPTKAPCVLVKSWCLRIAHMAKTSSPDSGIMLGMLHMNANEFMPAGRERGAPNASVVQLPRPAGVVTSVSATSKCPSNNNTWLPGKWPPKRMARAAVSVPSSSVSPTGTRCTSSPSQKTWCGDCCTTHSRSSARRYTGQSNAAAHSDVPGGRAHKHGALTNGQFGLSDDACQPLVAAGRWVEHIAIVATDVSHGDERLPRRQRELARIVANDARRQLVTVGGRELRATGRADEQGVRRVRISDIAETKYTLVAPSPLSDRDKSVLSYPTSAELAVGGVFARHAGAVATQSTPPIFFCRACCIWLSLQSSLRRAKTTINKLTTNKRPNQDALSRTQALRAPPWSILPYTTARIRTCEPLSPTPRLSMSFAIEVPGAAVPFNLPDLCKTLQAGNSSDHSQRQAASQQLDEWQTHPNYFSSLQLVFLDRTLPYEVRFLAVILLKNGVDKYWRSSARLKGGLHPDEKALIRSRLLQGTVGEENRTLALHNALATAKVVRIDYPQDWPAALPDLVALLRSVKDTDPAQLGGGLLVLLRVIKELGSARLRRSQTALQHIAEELFYLLGDIYTANTTIWMGYLTAQNGQHGNGNGANRTNVDYAMINSLTALKVLRHLVISGFEHPHKSKLVEEFWSLTQTQFDQFLRYVNNNHSQDGSSDDDIVGKHLLKFTRLHIDMSEAHPASFAALPNSVALARAYWGIVANFADVYTNSGGIRQNGSSGNGGGGGGGEGKSSKLEGPLSERLALRGLLLLKSCIQIVTQPLKTFKYRSAEAQQDQNDGVQRIKSELFTDEFLLQVVDTIVTKLFVFRKSDLEAWEEDPEDWEAQESESGAAWEWQVRPCAERVFLSLLIHNKQLLVPPLLAYFQQAMHNETDLLTKEAVYTAMCNAAVAMGKAFDFDNFLNTTLVRDAQVHGPLAKILRRRVAILLGSWAFYELPEESLKVVYSAYAHLLNKKDPANDEVVRLTAARHLKSTVDDFQFRAVLFEPHAAGVFSALIDLLQEVESDETKLAVLATMRTFIERMETIAGQFSDGVVAALPGIWASAPEDTFMIKQAVLSILATLIMALGAASQTYHALILPLIADAMNPTSTVHQFLFEEAVDLWRSIMSQSAAPLAVELVDLLPLALQVLDYDSQLVQTCLEIVNAYIILAPDAVLTDRFRVPTLEALTGAMDAKKWEIVHAASTSIQNVIRSGEMLGGEAGVASIVNDLVRVNMLPRICERLRAAWEAHQSTGPNAKTSPIKPTTQVEYVLILSRIALGDPNAILNLLGSLPLPSGGVPQLTEATSGANIEAIWPWLIAEWFGSLDNMGNPESQKVACLGLTRLLEEQRPLGVGSGIQFLDLVLGRLQDYLAMWTSTVMDAQGDATKPDTYVWPEGAPPPTEFDTPLMTAEAAFVAKDPLHTQTTHQFIMARLMNVIERVGGEAAFNDNWLVNVDRDVLAGFQALTTPRSNDQY</sequence>
<evidence type="ECO:0000256" key="4">
    <source>
        <dbReference type="ARBA" id="ARBA00023242"/>
    </source>
</evidence>
<accession>A0A0F2LTH9</accession>
<dbReference type="GO" id="GO:0031267">
    <property type="term" value="F:small GTPase binding"/>
    <property type="evidence" value="ECO:0007669"/>
    <property type="project" value="InterPro"/>
</dbReference>
<dbReference type="Pfam" id="PF03810">
    <property type="entry name" value="IBN_N"/>
    <property type="match status" value="1"/>
</dbReference>
<dbReference type="PANTHER" id="PTHR10997:SF7">
    <property type="entry name" value="IMPORTIN-11"/>
    <property type="match status" value="1"/>
</dbReference>
<dbReference type="EMBL" id="AXCR01000014">
    <property type="protein sequence ID" value="KJR79830.1"/>
    <property type="molecule type" value="Genomic_DNA"/>
</dbReference>
<dbReference type="GO" id="GO:0006606">
    <property type="term" value="P:protein import into nucleus"/>
    <property type="evidence" value="ECO:0007669"/>
    <property type="project" value="TreeGrafter"/>
</dbReference>
<reference evidence="7 8" key="2">
    <citation type="journal article" date="2015" name="Eukaryot. Cell">
        <title>Asexual propagation of a virulent clone complex in a human and feline outbreak of sporotrichosis.</title>
        <authorList>
            <person name="Teixeira Mde M."/>
            <person name="Rodrigues A.M."/>
            <person name="Tsui C.K."/>
            <person name="de Almeida L.G."/>
            <person name="Van Diepeningen A.D."/>
            <person name="van den Ende B.G."/>
            <person name="Fernandes G.F."/>
            <person name="Kano R."/>
            <person name="Hamelin R.C."/>
            <person name="Lopes-Bezerra L.M."/>
            <person name="Vasconcelos A.T."/>
            <person name="de Hoog S."/>
            <person name="de Camargo Z.P."/>
            <person name="Felipe M.S."/>
        </authorList>
    </citation>
    <scope>NUCLEOTIDE SEQUENCE [LARGE SCALE GENOMIC DNA]</scope>
    <source>
        <strain evidence="7 8">1099-18</strain>
    </source>
</reference>
<dbReference type="SUPFAM" id="SSF48371">
    <property type="entry name" value="ARM repeat"/>
    <property type="match status" value="1"/>
</dbReference>
<dbReference type="PANTHER" id="PTHR10997">
    <property type="entry name" value="IMPORTIN-7, 8, 11"/>
    <property type="match status" value="1"/>
</dbReference>
<dbReference type="InterPro" id="IPR011989">
    <property type="entry name" value="ARM-like"/>
</dbReference>
<dbReference type="GO" id="GO:0005829">
    <property type="term" value="C:cytosol"/>
    <property type="evidence" value="ECO:0007669"/>
    <property type="project" value="TreeGrafter"/>
</dbReference>
<dbReference type="InterPro" id="IPR058669">
    <property type="entry name" value="TPR_IPO7/11-like"/>
</dbReference>
<feature type="compositionally biased region" description="Gly residues" evidence="5">
    <location>
        <begin position="718"/>
        <end position="729"/>
    </location>
</feature>
<organism evidence="7 8">
    <name type="scientific">Sporothrix schenckii 1099-18</name>
    <dbReference type="NCBI Taxonomy" id="1397361"/>
    <lineage>
        <taxon>Eukaryota</taxon>
        <taxon>Fungi</taxon>
        <taxon>Dikarya</taxon>
        <taxon>Ascomycota</taxon>
        <taxon>Pezizomycotina</taxon>
        <taxon>Sordariomycetes</taxon>
        <taxon>Sordariomycetidae</taxon>
        <taxon>Ophiostomatales</taxon>
        <taxon>Ophiostomataceae</taxon>
        <taxon>Sporothrix</taxon>
    </lineage>
</organism>
<dbReference type="Proteomes" id="UP000033710">
    <property type="component" value="Unassembled WGS sequence"/>
</dbReference>
<comment type="similarity">
    <text evidence="2">Belongs to the importin beta family.</text>
</comment>
<dbReference type="KEGG" id="ssck:SPSK_00003"/>
<evidence type="ECO:0000256" key="5">
    <source>
        <dbReference type="SAM" id="MobiDB-lite"/>
    </source>
</evidence>
<keyword evidence="4" id="KW-0539">Nucleus</keyword>
<dbReference type="GO" id="GO:0005635">
    <property type="term" value="C:nuclear envelope"/>
    <property type="evidence" value="ECO:0007669"/>
    <property type="project" value="TreeGrafter"/>
</dbReference>